<proteinExistence type="predicted"/>
<comment type="caution">
    <text evidence="1">The sequence shown here is derived from an EMBL/GenBank/DDBJ whole genome shotgun (WGS) entry which is preliminary data.</text>
</comment>
<gene>
    <name evidence="1" type="ORF">S01H1_70542</name>
</gene>
<accession>X0WUP2</accession>
<dbReference type="AlphaFoldDB" id="X0WUP2"/>
<organism evidence="1">
    <name type="scientific">marine sediment metagenome</name>
    <dbReference type="NCBI Taxonomy" id="412755"/>
    <lineage>
        <taxon>unclassified sequences</taxon>
        <taxon>metagenomes</taxon>
        <taxon>ecological metagenomes</taxon>
    </lineage>
</organism>
<protein>
    <submittedName>
        <fullName evidence="1">Uncharacterized protein</fullName>
    </submittedName>
</protein>
<sequence>MLERRAVCADEPGELVSSLGKYLDTGIYLADVNDNAFLRAYGTHLDDGRSSERAVEEVLKAIEGKGA</sequence>
<evidence type="ECO:0000313" key="1">
    <source>
        <dbReference type="EMBL" id="GAG34370.1"/>
    </source>
</evidence>
<reference evidence="1" key="1">
    <citation type="journal article" date="2014" name="Front. Microbiol.">
        <title>High frequency of phylogenetically diverse reductive dehalogenase-homologous genes in deep subseafloor sedimentary metagenomes.</title>
        <authorList>
            <person name="Kawai M."/>
            <person name="Futagami T."/>
            <person name="Toyoda A."/>
            <person name="Takaki Y."/>
            <person name="Nishi S."/>
            <person name="Hori S."/>
            <person name="Arai W."/>
            <person name="Tsubouchi T."/>
            <person name="Morono Y."/>
            <person name="Uchiyama I."/>
            <person name="Ito T."/>
            <person name="Fujiyama A."/>
            <person name="Inagaki F."/>
            <person name="Takami H."/>
        </authorList>
    </citation>
    <scope>NUCLEOTIDE SEQUENCE</scope>
    <source>
        <strain evidence="1">Expedition CK06-06</strain>
    </source>
</reference>
<name>X0WUP2_9ZZZZ</name>
<dbReference type="EMBL" id="BARS01046917">
    <property type="protein sequence ID" value="GAG34370.1"/>
    <property type="molecule type" value="Genomic_DNA"/>
</dbReference>